<feature type="transmembrane region" description="Helical" evidence="1">
    <location>
        <begin position="323"/>
        <end position="343"/>
    </location>
</feature>
<feature type="transmembrane region" description="Helical" evidence="1">
    <location>
        <begin position="350"/>
        <end position="367"/>
    </location>
</feature>
<feature type="transmembrane region" description="Helical" evidence="1">
    <location>
        <begin position="179"/>
        <end position="195"/>
    </location>
</feature>
<feature type="transmembrane region" description="Helical" evidence="1">
    <location>
        <begin position="99"/>
        <end position="118"/>
    </location>
</feature>
<evidence type="ECO:0000313" key="2">
    <source>
        <dbReference type="EMBL" id="QOW11477.1"/>
    </source>
</evidence>
<dbReference type="RefSeq" id="WP_208458785.1">
    <property type="nucleotide sequence ID" value="NZ_CP040442.1"/>
</dbReference>
<protein>
    <recommendedName>
        <fullName evidence="4">Glycosyltransferase RgtA/B/C/D-like domain-containing protein</fullName>
    </recommendedName>
</protein>
<keyword evidence="3" id="KW-1185">Reference proteome</keyword>
<organism evidence="2 3">
    <name type="scientific">Kaistella flava</name>
    <name type="common">ex Peng et al. 2021</name>
    <dbReference type="NCBI Taxonomy" id="2038776"/>
    <lineage>
        <taxon>Bacteria</taxon>
        <taxon>Pseudomonadati</taxon>
        <taxon>Bacteroidota</taxon>
        <taxon>Flavobacteriia</taxon>
        <taxon>Flavobacteriales</taxon>
        <taxon>Weeksellaceae</taxon>
        <taxon>Chryseobacterium group</taxon>
        <taxon>Kaistella</taxon>
    </lineage>
</organism>
<dbReference type="EMBL" id="CP040442">
    <property type="protein sequence ID" value="QOW11477.1"/>
    <property type="molecule type" value="Genomic_DNA"/>
</dbReference>
<keyword evidence="1" id="KW-1133">Transmembrane helix</keyword>
<feature type="transmembrane region" description="Helical" evidence="1">
    <location>
        <begin position="6"/>
        <end position="27"/>
    </location>
</feature>
<feature type="transmembrane region" description="Helical" evidence="1">
    <location>
        <begin position="154"/>
        <end position="173"/>
    </location>
</feature>
<keyword evidence="1" id="KW-0812">Transmembrane</keyword>
<proteinExistence type="predicted"/>
<dbReference type="KEGG" id="kfa:Q73A0000_14420"/>
<feature type="transmembrane region" description="Helical" evidence="1">
    <location>
        <begin position="216"/>
        <end position="233"/>
    </location>
</feature>
<dbReference type="AlphaFoldDB" id="A0A7M2YB45"/>
<sequence>MISIFFTNKTYFFLLLFISFLLAYLNFQQREYDWDMPGYLATYYQMENPTQNKLILEKVYSSIKNEATDNQYDKLVGYHQNGNWRNFISKNPNAFQLQIPYYSIKVFYVCLIFVFHKIGFSTPISIFLPNIISFFILGFLLFSILKKLLINKMFLSFILTVFLLFIPPLRYLATSPTPDMLVILLMIWFFYSVLNKHKLYIQFMILLLVMMTRPDYIIFGLSYLGIYVIYDFVKIKKVNLLAVLLATIMFSIYFLILKVNYYPGWKDVFYDTFIQRRKFVTGNAQFTFQEYQKIILANIVNFKKVSVLAFLFLGTIFYCSKDFWIRIFAVVLFINIYLKFMFFPTTDYRFYNAFLLLLFITAISSAHNKISNLTA</sequence>
<evidence type="ECO:0000313" key="3">
    <source>
        <dbReference type="Proteomes" id="UP000594195"/>
    </source>
</evidence>
<evidence type="ECO:0008006" key="4">
    <source>
        <dbReference type="Google" id="ProtNLM"/>
    </source>
</evidence>
<dbReference type="Proteomes" id="UP000594195">
    <property type="component" value="Chromosome"/>
</dbReference>
<keyword evidence="1" id="KW-0472">Membrane</keyword>
<gene>
    <name evidence="2" type="ORF">Q73A0000_14420</name>
</gene>
<evidence type="ECO:0000256" key="1">
    <source>
        <dbReference type="SAM" id="Phobius"/>
    </source>
</evidence>
<name>A0A7M2YB45_9FLAO</name>
<reference evidence="2 3" key="1">
    <citation type="submission" date="2019-05" db="EMBL/GenBank/DDBJ databases">
        <title>Chryseobacterium sp. isolated from King George Island, maritime Antarctica.</title>
        <authorList>
            <person name="Peng X."/>
        </authorList>
    </citation>
    <scope>NUCLEOTIDE SEQUENCE [LARGE SCALE GENOMIC DNA]</scope>
    <source>
        <strain evidence="2 3">7-3A</strain>
    </source>
</reference>
<accession>A0A7M2YB45</accession>
<feature type="transmembrane region" description="Helical" evidence="1">
    <location>
        <begin position="295"/>
        <end position="317"/>
    </location>
</feature>
<feature type="transmembrane region" description="Helical" evidence="1">
    <location>
        <begin position="124"/>
        <end position="142"/>
    </location>
</feature>
<feature type="transmembrane region" description="Helical" evidence="1">
    <location>
        <begin position="239"/>
        <end position="257"/>
    </location>
</feature>